<protein>
    <submittedName>
        <fullName evidence="2">Uncharacterized protein</fullName>
    </submittedName>
</protein>
<accession>A0AAN8DD64</accession>
<feature type="region of interest" description="Disordered" evidence="1">
    <location>
        <begin position="1"/>
        <end position="27"/>
    </location>
</feature>
<organism evidence="2 3">
    <name type="scientific">Champsocephalus gunnari</name>
    <name type="common">Mackerel icefish</name>
    <dbReference type="NCBI Taxonomy" id="52237"/>
    <lineage>
        <taxon>Eukaryota</taxon>
        <taxon>Metazoa</taxon>
        <taxon>Chordata</taxon>
        <taxon>Craniata</taxon>
        <taxon>Vertebrata</taxon>
        <taxon>Euteleostomi</taxon>
        <taxon>Actinopterygii</taxon>
        <taxon>Neopterygii</taxon>
        <taxon>Teleostei</taxon>
        <taxon>Neoteleostei</taxon>
        <taxon>Acanthomorphata</taxon>
        <taxon>Eupercaria</taxon>
        <taxon>Perciformes</taxon>
        <taxon>Notothenioidei</taxon>
        <taxon>Channichthyidae</taxon>
        <taxon>Champsocephalus</taxon>
    </lineage>
</organism>
<dbReference type="Proteomes" id="UP001331515">
    <property type="component" value="Unassembled WGS sequence"/>
</dbReference>
<evidence type="ECO:0000256" key="1">
    <source>
        <dbReference type="SAM" id="MobiDB-lite"/>
    </source>
</evidence>
<feature type="compositionally biased region" description="Basic and acidic residues" evidence="1">
    <location>
        <begin position="1"/>
        <end position="21"/>
    </location>
</feature>
<comment type="caution">
    <text evidence="2">The sequence shown here is derived from an EMBL/GenBank/DDBJ whole genome shotgun (WGS) entry which is preliminary data.</text>
</comment>
<sequence length="106" mass="11768">MMRSPENGRSREGAAFLHKDSSNLPHPVRTPGMEATLSLINGLTNPPPPSSSWCCSQVCYYPPPPPPNRHRHHPVCLRSTFPSVSGKKWIASTAVCRQWTDGHQIK</sequence>
<evidence type="ECO:0000313" key="2">
    <source>
        <dbReference type="EMBL" id="KAK5920832.1"/>
    </source>
</evidence>
<dbReference type="AlphaFoldDB" id="A0AAN8DD64"/>
<proteinExistence type="predicted"/>
<reference evidence="2 3" key="1">
    <citation type="journal article" date="2023" name="Mol. Biol. Evol.">
        <title>Genomics of Secondarily Temperate Adaptation in the Only Non-Antarctic Icefish.</title>
        <authorList>
            <person name="Rivera-Colon A.G."/>
            <person name="Rayamajhi N."/>
            <person name="Minhas B.F."/>
            <person name="Madrigal G."/>
            <person name="Bilyk K.T."/>
            <person name="Yoon V."/>
            <person name="Hune M."/>
            <person name="Gregory S."/>
            <person name="Cheng C.H.C."/>
            <person name="Catchen J.M."/>
        </authorList>
    </citation>
    <scope>NUCLEOTIDE SEQUENCE [LARGE SCALE GENOMIC DNA]</scope>
    <source>
        <tissue evidence="2">White muscle</tissue>
    </source>
</reference>
<evidence type="ECO:0000313" key="3">
    <source>
        <dbReference type="Proteomes" id="UP001331515"/>
    </source>
</evidence>
<dbReference type="EMBL" id="JAURVH010001523">
    <property type="protein sequence ID" value="KAK5920832.1"/>
    <property type="molecule type" value="Genomic_DNA"/>
</dbReference>
<keyword evidence="3" id="KW-1185">Reference proteome</keyword>
<name>A0AAN8DD64_CHAGU</name>
<gene>
    <name evidence="2" type="ORF">CgunFtcFv8_024594</name>
</gene>